<dbReference type="Proteomes" id="UP001210644">
    <property type="component" value="Segment"/>
</dbReference>
<evidence type="ECO:0000313" key="1">
    <source>
        <dbReference type="EMBL" id="WAX14141.1"/>
    </source>
</evidence>
<protein>
    <recommendedName>
        <fullName evidence="3">Minor capsid protein</fullName>
    </recommendedName>
</protein>
<evidence type="ECO:0008006" key="3">
    <source>
        <dbReference type="Google" id="ProtNLM"/>
    </source>
</evidence>
<name>A0AAE9V5M1_9CAUD</name>
<keyword evidence="2" id="KW-1185">Reference proteome</keyword>
<organism evidence="1 2">
    <name type="scientific">Escherichia phage ECO71P1</name>
    <dbReference type="NCBI Taxonomy" id="2968662"/>
    <lineage>
        <taxon>Viruses</taxon>
        <taxon>Duplodnaviria</taxon>
        <taxon>Heunggongvirae</taxon>
        <taxon>Uroviricota</taxon>
        <taxon>Caudoviricetes</taxon>
        <taxon>Lindbergviridae</taxon>
        <taxon>Wifcevirus</taxon>
        <taxon>Wifcevirus ECO71P1</taxon>
    </lineage>
</organism>
<evidence type="ECO:0000313" key="2">
    <source>
        <dbReference type="Proteomes" id="UP001210644"/>
    </source>
</evidence>
<sequence>MIALKHTEHSIILLIHRSKVDMAFKASKKRERRSPDRIGRGSPIIPSNAIAMAYRREMKGLCYAMIDDYQAGISEWLEKKQVQKFFAQDSADSTFQTLMKRLQLKWARAFARVGSKIAADFIKSVEKGATSATFASLKSAGIEAPKATYNKFVENTLRTSETFNTTLVTKVGEDIHNRVYEAVMLSLTSPDPAQQGTSGIQAALRNVKHFSAKRVDLIAKDQTSKLYCVLSDERMRQNGVEEFEWAHSGAGKEPRISHEHVDGMRFKLDDKRLWEVGGELKFKKGDIGPPGWAIHCKCRKIPII</sequence>
<proteinExistence type="predicted"/>
<reference evidence="1 2" key="1">
    <citation type="submission" date="2022-08" db="EMBL/GenBank/DDBJ databases">
        <authorList>
            <person name="Shen J."/>
        </authorList>
    </citation>
    <scope>NUCLEOTIDE SEQUENCE [LARGE SCALE GENOMIC DNA]</scope>
</reference>
<dbReference type="EMBL" id="OP172789">
    <property type="protein sequence ID" value="WAX14141.1"/>
    <property type="molecule type" value="Genomic_DNA"/>
</dbReference>
<gene>
    <name evidence="1" type="ORF">ECO71P1_00078</name>
</gene>
<accession>A0AAE9V5M1</accession>